<dbReference type="AlphaFoldDB" id="A9UKL0"/>
<protein>
    <submittedName>
        <fullName evidence="1">Metallothionein class II</fullName>
    </submittedName>
</protein>
<sequence length="37" mass="3843">MAGSKCGDSWSCEMNYNTECDSCSCGSDCSCGSNCNC</sequence>
<reference evidence="1" key="1">
    <citation type="submission" date="2004-11" db="EMBL/GenBank/DDBJ databases">
        <title>Variation in metallothioneins of type 1 and 2 of the hyperaccumulator Thlapsi caerulescens.</title>
        <authorList>
            <person name="Roosens N.H."/>
            <person name="Bernard C."/>
            <person name="Leplae R."/>
            <person name="Verbruggen N."/>
        </authorList>
    </citation>
    <scope>NUCLEOTIDE SEQUENCE</scope>
    <source>
        <tissue evidence="1">Shoot</tissue>
    </source>
</reference>
<organism evidence="1">
    <name type="scientific">Noccaea caerulescens</name>
    <name type="common">Alpine penny-cress</name>
    <name type="synonym">Thlaspi caerulescens</name>
    <dbReference type="NCBI Taxonomy" id="107243"/>
    <lineage>
        <taxon>Eukaryota</taxon>
        <taxon>Viridiplantae</taxon>
        <taxon>Streptophyta</taxon>
        <taxon>Embryophyta</taxon>
        <taxon>Tracheophyta</taxon>
        <taxon>Spermatophyta</taxon>
        <taxon>Magnoliopsida</taxon>
        <taxon>eudicotyledons</taxon>
        <taxon>Gunneridae</taxon>
        <taxon>Pentapetalae</taxon>
        <taxon>rosids</taxon>
        <taxon>malvids</taxon>
        <taxon>Brassicales</taxon>
        <taxon>Brassicaceae</taxon>
        <taxon>Coluteocarpeae</taxon>
        <taxon>Noccaea</taxon>
    </lineage>
</organism>
<name>A9UKL0_NOCCA</name>
<accession>A9UKL0</accession>
<evidence type="ECO:0000313" key="1">
    <source>
        <dbReference type="EMBL" id="AAX40656.1"/>
    </source>
</evidence>
<dbReference type="EMBL" id="AY847454">
    <property type="protein sequence ID" value="AAX40656.1"/>
    <property type="molecule type" value="mRNA"/>
</dbReference>
<gene>
    <name evidence="1" type="primary">MT1</name>
</gene>
<proteinExistence type="evidence at transcript level"/>